<evidence type="ECO:0000313" key="1">
    <source>
        <dbReference type="EMBL" id="KAF0040658.1"/>
    </source>
</evidence>
<sequence length="211" mass="23545">MYTDAAPDCSGVACGRFVSPSVTLCRKTDMLLHHRTVCNHSGSVCGATWTVVYVQQCPVLQPQGKYTGRPTCVWFSSGGFLRYDSCSSDVDIIHKSNSDIAECDGETLDLGRITRTGQTFVVGSRCRLQCCSVTNHYSEADMTCVLDGKDQLSRREPDLLTESHLWRVRYTTILTFDPVQCLLSRQKAVQYQDLLANKERLKNRCGTDKAV</sequence>
<dbReference type="EMBL" id="VEVO01000006">
    <property type="protein sequence ID" value="KAF0040658.1"/>
    <property type="molecule type" value="Genomic_DNA"/>
</dbReference>
<dbReference type="AlphaFoldDB" id="A0A6A4T8H1"/>
<protein>
    <submittedName>
        <fullName evidence="1">Uncharacterized protein</fullName>
    </submittedName>
</protein>
<name>A0A6A4T8H1_SCOMX</name>
<dbReference type="Proteomes" id="UP000438429">
    <property type="component" value="Unassembled WGS sequence"/>
</dbReference>
<gene>
    <name evidence="1" type="ORF">F2P81_006556</name>
</gene>
<organism evidence="1 2">
    <name type="scientific">Scophthalmus maximus</name>
    <name type="common">Turbot</name>
    <name type="synonym">Psetta maxima</name>
    <dbReference type="NCBI Taxonomy" id="52904"/>
    <lineage>
        <taxon>Eukaryota</taxon>
        <taxon>Metazoa</taxon>
        <taxon>Chordata</taxon>
        <taxon>Craniata</taxon>
        <taxon>Vertebrata</taxon>
        <taxon>Euteleostomi</taxon>
        <taxon>Actinopterygii</taxon>
        <taxon>Neopterygii</taxon>
        <taxon>Teleostei</taxon>
        <taxon>Neoteleostei</taxon>
        <taxon>Acanthomorphata</taxon>
        <taxon>Carangaria</taxon>
        <taxon>Pleuronectiformes</taxon>
        <taxon>Pleuronectoidei</taxon>
        <taxon>Scophthalmidae</taxon>
        <taxon>Scophthalmus</taxon>
    </lineage>
</organism>
<reference evidence="1 2" key="1">
    <citation type="submission" date="2019-06" db="EMBL/GenBank/DDBJ databases">
        <title>Draft genomes of female and male turbot (Scophthalmus maximus).</title>
        <authorList>
            <person name="Xu H."/>
            <person name="Xu X.-W."/>
            <person name="Shao C."/>
            <person name="Chen S."/>
        </authorList>
    </citation>
    <scope>NUCLEOTIDE SEQUENCE [LARGE SCALE GENOMIC DNA]</scope>
    <source>
        <strain evidence="1">Ysfricsl-2016a</strain>
        <tissue evidence="1">Blood</tissue>
    </source>
</reference>
<evidence type="ECO:0000313" key="2">
    <source>
        <dbReference type="Proteomes" id="UP000438429"/>
    </source>
</evidence>
<proteinExistence type="predicted"/>
<accession>A0A6A4T8H1</accession>
<comment type="caution">
    <text evidence="1">The sequence shown here is derived from an EMBL/GenBank/DDBJ whole genome shotgun (WGS) entry which is preliminary data.</text>
</comment>